<organism evidence="13 14">
    <name type="scientific">Tenebrionibacter intestinalis</name>
    <dbReference type="NCBI Taxonomy" id="2799638"/>
    <lineage>
        <taxon>Bacteria</taxon>
        <taxon>Pseudomonadati</taxon>
        <taxon>Pseudomonadota</taxon>
        <taxon>Gammaproteobacteria</taxon>
        <taxon>Enterobacterales</taxon>
        <taxon>Enterobacteriaceae</taxon>
        <taxon>Tenebrionibacter/Tenebrionicola group</taxon>
        <taxon>Tenebrionibacter</taxon>
    </lineage>
</organism>
<evidence type="ECO:0000256" key="2">
    <source>
        <dbReference type="ARBA" id="ARBA00007663"/>
    </source>
</evidence>
<comment type="subcellular location">
    <subcellularLocation>
        <location evidence="1">Cytoplasm</location>
    </subcellularLocation>
</comment>
<comment type="caution">
    <text evidence="13">The sequence shown here is derived from an EMBL/GenBank/DDBJ whole genome shotgun (WGS) entry which is preliminary data.</text>
</comment>
<keyword evidence="7" id="KW-0548">Nucleotidyltransferase</keyword>
<feature type="domain" description="YrdC-like" evidence="12">
    <location>
        <begin position="1"/>
        <end position="191"/>
    </location>
</feature>
<keyword evidence="5" id="KW-0808">Transferase</keyword>
<dbReference type="SUPFAM" id="SSF55821">
    <property type="entry name" value="YrdC/RibB"/>
    <property type="match status" value="1"/>
</dbReference>
<dbReference type="RefSeq" id="WP_238714878.1">
    <property type="nucleotide sequence ID" value="NZ_JAEPBH010000047.1"/>
</dbReference>
<keyword evidence="6" id="KW-0819">tRNA processing</keyword>
<keyword evidence="8" id="KW-0547">Nucleotide-binding</keyword>
<evidence type="ECO:0000256" key="9">
    <source>
        <dbReference type="ARBA" id="ARBA00022840"/>
    </source>
</evidence>
<dbReference type="InterPro" id="IPR006070">
    <property type="entry name" value="Sua5-like_dom"/>
</dbReference>
<evidence type="ECO:0000256" key="7">
    <source>
        <dbReference type="ARBA" id="ARBA00022695"/>
    </source>
</evidence>
<dbReference type="AlphaFoldDB" id="A0A8K0XYR2"/>
<evidence type="ECO:0000256" key="4">
    <source>
        <dbReference type="ARBA" id="ARBA00022490"/>
    </source>
</evidence>
<evidence type="ECO:0000256" key="11">
    <source>
        <dbReference type="ARBA" id="ARBA00048366"/>
    </source>
</evidence>
<comment type="similarity">
    <text evidence="2">Belongs to the SUA5 family.</text>
</comment>
<keyword evidence="14" id="KW-1185">Reference proteome</keyword>
<protein>
    <recommendedName>
        <fullName evidence="10">L-threonylcarbamoyladenylate synthase</fullName>
        <ecNumber evidence="3">2.7.7.87</ecNumber>
    </recommendedName>
    <alternativeName>
        <fullName evidence="10">L-threonylcarbamoyladenylate synthase</fullName>
    </alternativeName>
</protein>
<keyword evidence="9" id="KW-0067">ATP-binding</keyword>
<dbReference type="GO" id="GO:0008033">
    <property type="term" value="P:tRNA processing"/>
    <property type="evidence" value="ECO:0007669"/>
    <property type="project" value="UniProtKB-KW"/>
</dbReference>
<dbReference type="InterPro" id="IPR017945">
    <property type="entry name" value="DHBP_synth_RibB-like_a/b_dom"/>
</dbReference>
<reference evidence="13" key="1">
    <citation type="submission" date="2021-01" db="EMBL/GenBank/DDBJ databases">
        <title>Intestinitalea alba gen. nov., sp. nov., a novel genus of the family Enterobacteriaceae, isolated from the gut of the plastic-eating mealworm Tenebrio molitor L.</title>
        <authorList>
            <person name="Yang Y."/>
        </authorList>
    </citation>
    <scope>NUCLEOTIDE SEQUENCE</scope>
    <source>
        <strain evidence="13">BIT-L3</strain>
    </source>
</reference>
<dbReference type="PROSITE" id="PS51163">
    <property type="entry name" value="YRDC"/>
    <property type="match status" value="1"/>
</dbReference>
<keyword evidence="4" id="KW-0963">Cytoplasm</keyword>
<dbReference type="EMBL" id="JAEPBH010000047">
    <property type="protein sequence ID" value="MBK4716657.1"/>
    <property type="molecule type" value="Genomic_DNA"/>
</dbReference>
<evidence type="ECO:0000313" key="14">
    <source>
        <dbReference type="Proteomes" id="UP000659047"/>
    </source>
</evidence>
<dbReference type="GO" id="GO:0005737">
    <property type="term" value="C:cytoplasm"/>
    <property type="evidence" value="ECO:0007669"/>
    <property type="project" value="UniProtKB-SubCell"/>
</dbReference>
<dbReference type="InterPro" id="IPR050156">
    <property type="entry name" value="TC-AMP_synthase_SUA5"/>
</dbReference>
<dbReference type="EC" id="2.7.7.87" evidence="3"/>
<evidence type="ECO:0000313" key="13">
    <source>
        <dbReference type="EMBL" id="MBK4716657.1"/>
    </source>
</evidence>
<evidence type="ECO:0000259" key="12">
    <source>
        <dbReference type="PROSITE" id="PS51163"/>
    </source>
</evidence>
<sequence length="197" mass="21959">MLFLDKAVAILQNGGIILVPTDTHFALAASPYCPEAVEKMVMLKSSLSVNEMTLCFCEMAEIWPWVEVSPWQKRKIEALSRAYWPGALKISLKKKKQSMFLPCEGDIVSVVCVKNRQIRSIISLLKGPLVVIPAGCQQNTSHLVSFTRAREYMGDMVDLVVPSNSKVSNKEATTHISLLDDKLSIIRHGEIEISEDL</sequence>
<gene>
    <name evidence="13" type="ORF">JJB97_15230</name>
</gene>
<evidence type="ECO:0000256" key="1">
    <source>
        <dbReference type="ARBA" id="ARBA00004496"/>
    </source>
</evidence>
<dbReference type="PANTHER" id="PTHR17490:SF16">
    <property type="entry name" value="THREONYLCARBAMOYL-AMP SYNTHASE"/>
    <property type="match status" value="1"/>
</dbReference>
<dbReference type="PANTHER" id="PTHR17490">
    <property type="entry name" value="SUA5"/>
    <property type="match status" value="1"/>
</dbReference>
<evidence type="ECO:0000256" key="5">
    <source>
        <dbReference type="ARBA" id="ARBA00022679"/>
    </source>
</evidence>
<evidence type="ECO:0000256" key="3">
    <source>
        <dbReference type="ARBA" id="ARBA00012584"/>
    </source>
</evidence>
<accession>A0A8K0XYR2</accession>
<dbReference type="GO" id="GO:0061710">
    <property type="term" value="F:L-threonylcarbamoyladenylate synthase"/>
    <property type="evidence" value="ECO:0007669"/>
    <property type="project" value="UniProtKB-EC"/>
</dbReference>
<proteinExistence type="inferred from homology"/>
<dbReference type="Gene3D" id="3.90.870.10">
    <property type="entry name" value="DHBP synthase"/>
    <property type="match status" value="1"/>
</dbReference>
<evidence type="ECO:0000256" key="10">
    <source>
        <dbReference type="ARBA" id="ARBA00029774"/>
    </source>
</evidence>
<name>A0A8K0XYR2_9ENTR</name>
<dbReference type="GO" id="GO:0005524">
    <property type="term" value="F:ATP binding"/>
    <property type="evidence" value="ECO:0007669"/>
    <property type="project" value="UniProtKB-KW"/>
</dbReference>
<evidence type="ECO:0000256" key="8">
    <source>
        <dbReference type="ARBA" id="ARBA00022741"/>
    </source>
</evidence>
<dbReference type="Proteomes" id="UP000659047">
    <property type="component" value="Unassembled WGS sequence"/>
</dbReference>
<dbReference type="Pfam" id="PF01300">
    <property type="entry name" value="Sua5_yciO_yrdC"/>
    <property type="match status" value="1"/>
</dbReference>
<dbReference type="GO" id="GO:0003725">
    <property type="term" value="F:double-stranded RNA binding"/>
    <property type="evidence" value="ECO:0007669"/>
    <property type="project" value="InterPro"/>
</dbReference>
<dbReference type="GO" id="GO:0000049">
    <property type="term" value="F:tRNA binding"/>
    <property type="evidence" value="ECO:0007669"/>
    <property type="project" value="TreeGrafter"/>
</dbReference>
<comment type="catalytic activity">
    <reaction evidence="11">
        <text>L-threonine + hydrogencarbonate + ATP = L-threonylcarbamoyladenylate + diphosphate + H2O</text>
        <dbReference type="Rhea" id="RHEA:36407"/>
        <dbReference type="ChEBI" id="CHEBI:15377"/>
        <dbReference type="ChEBI" id="CHEBI:17544"/>
        <dbReference type="ChEBI" id="CHEBI:30616"/>
        <dbReference type="ChEBI" id="CHEBI:33019"/>
        <dbReference type="ChEBI" id="CHEBI:57926"/>
        <dbReference type="ChEBI" id="CHEBI:73682"/>
        <dbReference type="EC" id="2.7.7.87"/>
    </reaction>
</comment>
<dbReference type="GO" id="GO:0006450">
    <property type="term" value="P:regulation of translational fidelity"/>
    <property type="evidence" value="ECO:0007669"/>
    <property type="project" value="TreeGrafter"/>
</dbReference>
<evidence type="ECO:0000256" key="6">
    <source>
        <dbReference type="ARBA" id="ARBA00022694"/>
    </source>
</evidence>